<evidence type="ECO:0000313" key="6">
    <source>
        <dbReference type="EMBL" id="RMX39307.1"/>
    </source>
</evidence>
<keyword evidence="7" id="KW-1185">Reference proteome</keyword>
<dbReference type="SMART" id="SM00358">
    <property type="entry name" value="DSRM"/>
    <property type="match status" value="2"/>
</dbReference>
<evidence type="ECO:0000259" key="5">
    <source>
        <dbReference type="PROSITE" id="PS50137"/>
    </source>
</evidence>
<accession>A0A3M6TD18</accession>
<sequence length="623" mass="67722">MRRRGGPPPWGSRNRLHPPSPPPPPEYHDRFDHPPPPPSGRAPPRFWDDPHLSRPPPWIRDKFDGPPRHPPWADDYSPPQHCPPPGWSAPQGPRPPSFIDDGPSRTPPWKSDSPPHHPPLPLFNDDDPQRTPPWKSDSPPHPAPRSSFADDDFDIPPPYLPNRPPRGRRRAGRGCIPGRGSLSGRGEAPKRRAMITRGTNQAKGAMMRGVNNRRECSPAPRGRGAAITTRGAQSAARGMPITRGQTRGRTNGSRGAARGTLVYRGGICVSNINGNANSKEDISGLSDDTSKGLAKWLNAIRNGKLDTECQTSTEAPGNNINAALPQKQDFQSTNTDAKTGKGNNVNNYGAKDKQKTQPSVVKVPGNPDFISFKNSLQECCQKQQLPVPSYTTWKNSFGYSGKVEVANSTFKSTGVQGERKEAEQGAAYSALMALGLIDASVKFDVKTAAVHSWMFEYFRPPTHSNAFPYRCPPPAPSYQDYMEQCKKLTSGQDQPSESIATEASTTAVTTTINAAVVQPISTSTAPNPFVPTDQNNSDPTASETLNADVAKPTITFTSHKNKLQEYCQKSKIELPVYSCQRENGVFTCTVHVAGRSFSSNGCNTKKGSEQTAANIALKALGLI</sequence>
<keyword evidence="2 3" id="KW-0694">RNA-binding</keyword>
<dbReference type="Pfam" id="PF00035">
    <property type="entry name" value="dsrm"/>
    <property type="match status" value="1"/>
</dbReference>
<dbReference type="AlphaFoldDB" id="A0A3M6TD18"/>
<feature type="compositionally biased region" description="Pro residues" evidence="4">
    <location>
        <begin position="155"/>
        <end position="164"/>
    </location>
</feature>
<dbReference type="PROSITE" id="PS50137">
    <property type="entry name" value="DS_RBD"/>
    <property type="match status" value="2"/>
</dbReference>
<evidence type="ECO:0000256" key="3">
    <source>
        <dbReference type="PROSITE-ProRule" id="PRU00266"/>
    </source>
</evidence>
<feature type="domain" description="DRBM" evidence="5">
    <location>
        <begin position="371"/>
        <end position="436"/>
    </location>
</feature>
<dbReference type="Proteomes" id="UP000275408">
    <property type="component" value="Unassembled WGS sequence"/>
</dbReference>
<evidence type="ECO:0000256" key="2">
    <source>
        <dbReference type="ARBA" id="ARBA00022884"/>
    </source>
</evidence>
<dbReference type="InterPro" id="IPR014720">
    <property type="entry name" value="dsRBD_dom"/>
</dbReference>
<name>A0A3M6TD18_POCDA</name>
<feature type="domain" description="DRBM" evidence="5">
    <location>
        <begin position="558"/>
        <end position="622"/>
    </location>
</feature>
<feature type="region of interest" description="Disordered" evidence="4">
    <location>
        <begin position="523"/>
        <end position="543"/>
    </location>
</feature>
<feature type="region of interest" description="Disordered" evidence="4">
    <location>
        <begin position="1"/>
        <end position="190"/>
    </location>
</feature>
<reference evidence="6 7" key="1">
    <citation type="journal article" date="2018" name="Sci. Rep.">
        <title>Comparative analysis of the Pocillopora damicornis genome highlights role of immune system in coral evolution.</title>
        <authorList>
            <person name="Cunning R."/>
            <person name="Bay R.A."/>
            <person name="Gillette P."/>
            <person name="Baker A.C."/>
            <person name="Traylor-Knowles N."/>
        </authorList>
    </citation>
    <scope>NUCLEOTIDE SEQUENCE [LARGE SCALE GENOMIC DNA]</scope>
    <source>
        <strain evidence="6">RSMAS</strain>
        <tissue evidence="6">Whole animal</tissue>
    </source>
</reference>
<keyword evidence="1" id="KW-0677">Repeat</keyword>
<dbReference type="OrthoDB" id="5988181at2759"/>
<protein>
    <recommendedName>
        <fullName evidence="5">DRBM domain-containing protein</fullName>
    </recommendedName>
</protein>
<dbReference type="EMBL" id="RCHS01003836">
    <property type="protein sequence ID" value="RMX39307.1"/>
    <property type="molecule type" value="Genomic_DNA"/>
</dbReference>
<gene>
    <name evidence="6" type="ORF">pdam_00017869</name>
</gene>
<feature type="compositionally biased region" description="Polar residues" evidence="4">
    <location>
        <begin position="330"/>
        <end position="347"/>
    </location>
</feature>
<organism evidence="6 7">
    <name type="scientific">Pocillopora damicornis</name>
    <name type="common">Cauliflower coral</name>
    <name type="synonym">Millepora damicornis</name>
    <dbReference type="NCBI Taxonomy" id="46731"/>
    <lineage>
        <taxon>Eukaryota</taxon>
        <taxon>Metazoa</taxon>
        <taxon>Cnidaria</taxon>
        <taxon>Anthozoa</taxon>
        <taxon>Hexacorallia</taxon>
        <taxon>Scleractinia</taxon>
        <taxon>Astrocoeniina</taxon>
        <taxon>Pocilloporidae</taxon>
        <taxon>Pocillopora</taxon>
    </lineage>
</organism>
<comment type="caution">
    <text evidence="6">The sequence shown here is derived from an EMBL/GenBank/DDBJ whole genome shotgun (WGS) entry which is preliminary data.</text>
</comment>
<evidence type="ECO:0000313" key="7">
    <source>
        <dbReference type="Proteomes" id="UP000275408"/>
    </source>
</evidence>
<dbReference type="Gene3D" id="3.30.160.20">
    <property type="match status" value="2"/>
</dbReference>
<feature type="compositionally biased region" description="Pro residues" evidence="4">
    <location>
        <begin position="80"/>
        <end position="96"/>
    </location>
</feature>
<proteinExistence type="predicted"/>
<dbReference type="STRING" id="46731.A0A3M6TD18"/>
<evidence type="ECO:0000256" key="4">
    <source>
        <dbReference type="SAM" id="MobiDB-lite"/>
    </source>
</evidence>
<feature type="region of interest" description="Disordered" evidence="4">
    <location>
        <begin position="330"/>
        <end position="359"/>
    </location>
</feature>
<feature type="region of interest" description="Disordered" evidence="4">
    <location>
        <begin position="212"/>
        <end position="256"/>
    </location>
</feature>
<feature type="compositionally biased region" description="Pro residues" evidence="4">
    <location>
        <begin position="1"/>
        <end position="10"/>
    </location>
</feature>
<dbReference type="GO" id="GO:0003723">
    <property type="term" value="F:RNA binding"/>
    <property type="evidence" value="ECO:0007669"/>
    <property type="project" value="UniProtKB-UniRule"/>
</dbReference>
<dbReference type="SUPFAM" id="SSF54768">
    <property type="entry name" value="dsRNA-binding domain-like"/>
    <property type="match status" value="2"/>
</dbReference>
<dbReference type="PANTHER" id="PTHR46031">
    <property type="match status" value="1"/>
</dbReference>
<feature type="compositionally biased region" description="Polar residues" evidence="4">
    <location>
        <begin position="243"/>
        <end position="253"/>
    </location>
</feature>
<evidence type="ECO:0000256" key="1">
    <source>
        <dbReference type="ARBA" id="ARBA00022737"/>
    </source>
</evidence>